<gene>
    <name evidence="2" type="ORF">TH30_19405</name>
</gene>
<name>A0A367WRK8_9PROT</name>
<comment type="caution">
    <text evidence="2">The sequence shown here is derived from an EMBL/GenBank/DDBJ whole genome shotgun (WGS) entry which is preliminary data.</text>
</comment>
<feature type="transmembrane region" description="Helical" evidence="1">
    <location>
        <begin position="53"/>
        <end position="72"/>
    </location>
</feature>
<reference evidence="2 3" key="1">
    <citation type="submission" date="2014-07" db="EMBL/GenBank/DDBJ databases">
        <title>Draft genome sequence of Thalassospira profundimaris PR54-5.</title>
        <authorList>
            <person name="Lai Q."/>
            <person name="Shao Z."/>
        </authorList>
    </citation>
    <scope>NUCLEOTIDE SEQUENCE [LARGE SCALE GENOMIC DNA]</scope>
    <source>
        <strain evidence="2 3">PR54-5</strain>
    </source>
</reference>
<dbReference type="AlphaFoldDB" id="A0A367WRK8"/>
<accession>A0A367WRK8</accession>
<protein>
    <submittedName>
        <fullName evidence="2">Uncharacterized protein</fullName>
    </submittedName>
</protein>
<evidence type="ECO:0000313" key="2">
    <source>
        <dbReference type="EMBL" id="RCK43191.1"/>
    </source>
</evidence>
<feature type="transmembrane region" description="Helical" evidence="1">
    <location>
        <begin position="20"/>
        <end position="41"/>
    </location>
</feature>
<keyword evidence="1" id="KW-0472">Membrane</keyword>
<organism evidence="2 3">
    <name type="scientific">Thalassospira profundimaris</name>
    <dbReference type="NCBI Taxonomy" id="502049"/>
    <lineage>
        <taxon>Bacteria</taxon>
        <taxon>Pseudomonadati</taxon>
        <taxon>Pseudomonadota</taxon>
        <taxon>Alphaproteobacteria</taxon>
        <taxon>Rhodospirillales</taxon>
        <taxon>Thalassospiraceae</taxon>
        <taxon>Thalassospira</taxon>
    </lineage>
</organism>
<keyword evidence="1" id="KW-0812">Transmembrane</keyword>
<evidence type="ECO:0000256" key="1">
    <source>
        <dbReference type="SAM" id="Phobius"/>
    </source>
</evidence>
<proteinExistence type="predicted"/>
<dbReference type="EMBL" id="JPWI01000015">
    <property type="protein sequence ID" value="RCK43191.1"/>
    <property type="molecule type" value="Genomic_DNA"/>
</dbReference>
<dbReference type="RefSeq" id="WP_147252061.1">
    <property type="nucleotide sequence ID" value="NZ_JPWI01000015.1"/>
</dbReference>
<keyword evidence="1" id="KW-1133">Transmembrane helix</keyword>
<sequence length="117" mass="13288">MSSPVPNSILYPVTQYGWPVGIMIWSIGVTGGMCFILSLPLGWQNIVPFVGDLAYLLPWGGLAIWLGILRGLTYRNPFLENCWRLRFMPPAIHYQNKDNQIAGRKLRRKASRWKVGA</sequence>
<dbReference type="Proteomes" id="UP000252255">
    <property type="component" value="Unassembled WGS sequence"/>
</dbReference>
<evidence type="ECO:0000313" key="3">
    <source>
        <dbReference type="Proteomes" id="UP000252255"/>
    </source>
</evidence>